<dbReference type="Gene3D" id="3.40.190.10">
    <property type="entry name" value="Periplasmic binding protein-like II"/>
    <property type="match status" value="2"/>
</dbReference>
<dbReference type="InterPro" id="IPR006311">
    <property type="entry name" value="TAT_signal"/>
</dbReference>
<dbReference type="STRING" id="332524.SAMN04487766_104174"/>
<dbReference type="InterPro" id="IPR027939">
    <property type="entry name" value="NMT1/THI5"/>
</dbReference>
<dbReference type="AlphaFoldDB" id="A0A1H0CXV1"/>
<dbReference type="SUPFAM" id="SSF53850">
    <property type="entry name" value="Periplasmic binding protein-like II"/>
    <property type="match status" value="1"/>
</dbReference>
<sequence>MTAPAPRPGMTRRTLLTALGAGAAGLLAACASGTGARSQTASASAAASGLVIGMTYTPNVQFAPFYLALADGEYADNVTLRHHGEQEGQFDALLAGTEHIVVAGGDEAIVAASNGNELVIIGGYYQRYPGCIIVPEESDITQPADLRGKRIGTPGKTGETWYSVLVALSSAGLTEDDVEVQEIGYTQQAALAGGKVDAIAGFSNNDAVQIARNGMPVRVIEIGEKVPLLGASLVTTAQVLADRRGELEAAVAASAVGMTAFVNDPDAAVSATKAYVPDLVDTTQAENAREVAVATGELVRPSEDAVVGALVPEQVGETIDFLSGHGLLGESTVTSDAVCEPLLTV</sequence>
<accession>A0A1H0CXV1</accession>
<dbReference type="EMBL" id="FNIM01000008">
    <property type="protein sequence ID" value="SDN62727.1"/>
    <property type="molecule type" value="Genomic_DNA"/>
</dbReference>
<protein>
    <submittedName>
        <fullName evidence="2">NitT/TauT family transport system substrate-binding protein</fullName>
    </submittedName>
</protein>
<evidence type="ECO:0000313" key="3">
    <source>
        <dbReference type="Proteomes" id="UP000198541"/>
    </source>
</evidence>
<keyword evidence="3" id="KW-1185">Reference proteome</keyword>
<dbReference type="Pfam" id="PF09084">
    <property type="entry name" value="NMT1"/>
    <property type="match status" value="1"/>
</dbReference>
<dbReference type="PROSITE" id="PS51318">
    <property type="entry name" value="TAT"/>
    <property type="match status" value="1"/>
</dbReference>
<evidence type="ECO:0000313" key="2">
    <source>
        <dbReference type="EMBL" id="SDN62727.1"/>
    </source>
</evidence>
<dbReference type="PANTHER" id="PTHR31528">
    <property type="entry name" value="4-AMINO-5-HYDROXYMETHYL-2-METHYLPYRIMIDINE PHOSPHATE SYNTHASE THI11-RELATED"/>
    <property type="match status" value="1"/>
</dbReference>
<dbReference type="PROSITE" id="PS51257">
    <property type="entry name" value="PROKAR_LIPOPROTEIN"/>
    <property type="match status" value="1"/>
</dbReference>
<dbReference type="GO" id="GO:0009228">
    <property type="term" value="P:thiamine biosynthetic process"/>
    <property type="evidence" value="ECO:0007669"/>
    <property type="project" value="InterPro"/>
</dbReference>
<evidence type="ECO:0000259" key="1">
    <source>
        <dbReference type="Pfam" id="PF09084"/>
    </source>
</evidence>
<gene>
    <name evidence="2" type="ORF">SAMN05216355_10885</name>
</gene>
<dbReference type="InterPro" id="IPR015168">
    <property type="entry name" value="SsuA/THI5"/>
</dbReference>
<dbReference type="PANTHER" id="PTHR31528:SF15">
    <property type="entry name" value="RIBOFLAVIN-BINDING PROTEIN RIBY"/>
    <property type="match status" value="1"/>
</dbReference>
<dbReference type="Proteomes" id="UP000198541">
    <property type="component" value="Unassembled WGS sequence"/>
</dbReference>
<name>A0A1H0CXV1_9ACTO</name>
<proteinExistence type="predicted"/>
<organism evidence="2 3">
    <name type="scientific">Actinomyces ruminicola</name>
    <dbReference type="NCBI Taxonomy" id="332524"/>
    <lineage>
        <taxon>Bacteria</taxon>
        <taxon>Bacillati</taxon>
        <taxon>Actinomycetota</taxon>
        <taxon>Actinomycetes</taxon>
        <taxon>Actinomycetales</taxon>
        <taxon>Actinomycetaceae</taxon>
        <taxon>Actinomyces</taxon>
    </lineage>
</organism>
<dbReference type="RefSeq" id="WP_092536079.1">
    <property type="nucleotide sequence ID" value="NZ_FNIM01000008.1"/>
</dbReference>
<feature type="domain" description="SsuA/THI5-like" evidence="1">
    <location>
        <begin position="59"/>
        <end position="268"/>
    </location>
</feature>
<reference evidence="3" key="1">
    <citation type="submission" date="2016-10" db="EMBL/GenBank/DDBJ databases">
        <authorList>
            <person name="Varghese N."/>
            <person name="Submissions S."/>
        </authorList>
    </citation>
    <scope>NUCLEOTIDE SEQUENCE [LARGE SCALE GENOMIC DNA]</scope>
    <source>
        <strain evidence="3">DSM 27982</strain>
    </source>
</reference>